<organism evidence="1 2">
    <name type="scientific">Simiduia agarivorans (strain DSM 21679 / JCM 13881 / BCRC 17597 / SA1)</name>
    <dbReference type="NCBI Taxonomy" id="1117647"/>
    <lineage>
        <taxon>Bacteria</taxon>
        <taxon>Pseudomonadati</taxon>
        <taxon>Pseudomonadota</taxon>
        <taxon>Gammaproteobacteria</taxon>
        <taxon>Cellvibrionales</taxon>
        <taxon>Cellvibrionaceae</taxon>
        <taxon>Simiduia</taxon>
    </lineage>
</organism>
<dbReference type="RefSeq" id="WP_015046638.1">
    <property type="nucleotide sequence ID" value="NC_018868.3"/>
</dbReference>
<dbReference type="KEGG" id="saga:M5M_06350"/>
<name>K4KJR3_SIMAS</name>
<dbReference type="EMBL" id="CP003746">
    <property type="protein sequence ID" value="AFU98465.1"/>
    <property type="molecule type" value="Genomic_DNA"/>
</dbReference>
<dbReference type="Proteomes" id="UP000000466">
    <property type="component" value="Chromosome"/>
</dbReference>
<dbReference type="HOGENOM" id="CLU_1947369_0_0_6"/>
<evidence type="ECO:0000313" key="2">
    <source>
        <dbReference type="Proteomes" id="UP000000466"/>
    </source>
</evidence>
<sequence length="129" mass="14956">MNAPSPRAELSEAGIDVLFIDKYIDPSRSADVLNKMQAKFHFNDQVKQQLASGYPVVIKQNTDPQTAQSLVRFITEIGGDCWQQQTSPEGYSDRRGNNRRQVADRRLLHRGWAILPDRRKSRERRVYFH</sequence>
<proteinExistence type="predicted"/>
<protein>
    <submittedName>
        <fullName evidence="1">Uncharacterized protein</fullName>
    </submittedName>
</protein>
<dbReference type="STRING" id="1117647.M5M_06350"/>
<gene>
    <name evidence="1" type="ordered locus">M5M_06350</name>
</gene>
<dbReference type="AlphaFoldDB" id="K4KJR3"/>
<keyword evidence="2" id="KW-1185">Reference proteome</keyword>
<accession>K4KJR3</accession>
<reference evidence="1 2" key="1">
    <citation type="journal article" date="2013" name="Genome Announc.">
        <title>Complete genome sequence of Simiduia agarivorans SA1(T), a marine bacterium able to degrade a variety of polysaccharides.</title>
        <authorList>
            <person name="Lin S.Y."/>
            <person name="Shieh W.Y."/>
            <person name="Chen J.S."/>
            <person name="Tang S.L."/>
        </authorList>
    </citation>
    <scope>NUCLEOTIDE SEQUENCE [LARGE SCALE GENOMIC DNA]</scope>
    <source>
        <strain evidence="2">DSM 21679 / JCM 13881 / BCRC 17597 / SA1</strain>
    </source>
</reference>
<evidence type="ECO:0000313" key="1">
    <source>
        <dbReference type="EMBL" id="AFU98465.1"/>
    </source>
</evidence>